<evidence type="ECO:0000256" key="4">
    <source>
        <dbReference type="ARBA" id="ARBA00023136"/>
    </source>
</evidence>
<dbReference type="GO" id="GO:0008168">
    <property type="term" value="F:methyltransferase activity"/>
    <property type="evidence" value="ECO:0007669"/>
    <property type="project" value="UniProtKB-KW"/>
</dbReference>
<dbReference type="InterPro" id="IPR007269">
    <property type="entry name" value="ICMT_MeTrfase"/>
</dbReference>
<name>A0ABS4GUP6_9BACL</name>
<evidence type="ECO:0000256" key="1">
    <source>
        <dbReference type="ARBA" id="ARBA00004141"/>
    </source>
</evidence>
<accession>A0ABS4GUP6</accession>
<keyword evidence="2 5" id="KW-0812">Transmembrane</keyword>
<dbReference type="GO" id="GO:0032259">
    <property type="term" value="P:methylation"/>
    <property type="evidence" value="ECO:0007669"/>
    <property type="project" value="UniProtKB-KW"/>
</dbReference>
<feature type="transmembrane region" description="Helical" evidence="5">
    <location>
        <begin position="123"/>
        <end position="149"/>
    </location>
</feature>
<evidence type="ECO:0000256" key="5">
    <source>
        <dbReference type="SAM" id="Phobius"/>
    </source>
</evidence>
<evidence type="ECO:0000256" key="3">
    <source>
        <dbReference type="ARBA" id="ARBA00022989"/>
    </source>
</evidence>
<feature type="transmembrane region" description="Helical" evidence="5">
    <location>
        <begin position="71"/>
        <end position="88"/>
    </location>
</feature>
<comment type="caution">
    <text evidence="6">The sequence shown here is derived from an EMBL/GenBank/DDBJ whole genome shotgun (WGS) entry which is preliminary data.</text>
</comment>
<evidence type="ECO:0000256" key="2">
    <source>
        <dbReference type="ARBA" id="ARBA00022692"/>
    </source>
</evidence>
<dbReference type="Proteomes" id="UP001519343">
    <property type="component" value="Unassembled WGS sequence"/>
</dbReference>
<dbReference type="Gene3D" id="1.20.120.1630">
    <property type="match status" value="1"/>
</dbReference>
<reference evidence="6 7" key="1">
    <citation type="submission" date="2021-03" db="EMBL/GenBank/DDBJ databases">
        <title>Genomic Encyclopedia of Type Strains, Phase IV (KMG-IV): sequencing the most valuable type-strain genomes for metagenomic binning, comparative biology and taxonomic classification.</title>
        <authorList>
            <person name="Goeker M."/>
        </authorList>
    </citation>
    <scope>NUCLEOTIDE SEQUENCE [LARGE SCALE GENOMIC DNA]</scope>
    <source>
        <strain evidence="6 7">DSM 24738</strain>
    </source>
</reference>
<dbReference type="EMBL" id="JAGGKT010000013">
    <property type="protein sequence ID" value="MBP1933772.1"/>
    <property type="molecule type" value="Genomic_DNA"/>
</dbReference>
<evidence type="ECO:0000313" key="6">
    <source>
        <dbReference type="EMBL" id="MBP1933772.1"/>
    </source>
</evidence>
<proteinExistence type="predicted"/>
<dbReference type="PANTHER" id="PTHR43847:SF1">
    <property type="entry name" value="BLL3993 PROTEIN"/>
    <property type="match status" value="1"/>
</dbReference>
<dbReference type="RefSeq" id="WP_209811782.1">
    <property type="nucleotide sequence ID" value="NZ_JAGGKT010000013.1"/>
</dbReference>
<protein>
    <submittedName>
        <fullName evidence="6">Methyltransferase</fullName>
    </submittedName>
</protein>
<dbReference type="PANTHER" id="PTHR43847">
    <property type="entry name" value="BLL3993 PROTEIN"/>
    <property type="match status" value="1"/>
</dbReference>
<evidence type="ECO:0000313" key="7">
    <source>
        <dbReference type="Proteomes" id="UP001519343"/>
    </source>
</evidence>
<keyword evidence="4 5" id="KW-0472">Membrane</keyword>
<dbReference type="Pfam" id="PF04140">
    <property type="entry name" value="ICMT"/>
    <property type="match status" value="1"/>
</dbReference>
<organism evidence="6 7">
    <name type="scientific">Ammoniphilus resinae</name>
    <dbReference type="NCBI Taxonomy" id="861532"/>
    <lineage>
        <taxon>Bacteria</taxon>
        <taxon>Bacillati</taxon>
        <taxon>Bacillota</taxon>
        <taxon>Bacilli</taxon>
        <taxon>Bacillales</taxon>
        <taxon>Paenibacillaceae</taxon>
        <taxon>Aneurinibacillus group</taxon>
        <taxon>Ammoniphilus</taxon>
    </lineage>
</organism>
<keyword evidence="3 5" id="KW-1133">Transmembrane helix</keyword>
<sequence length="174" mass="20353">MSGYFIVFFCFLLIQRIGELRLAKKNADWMRQRGGYEVGANHYKYIVAIHVGFFLTLAVEVLVWNAVAPSWWLLPLILFFLTQLLRYWCIQSLGPYWNTRIYILPEATLIKKGPYRLVKHPNYWIVITEIALVPLIFGAYYTAFVWSLINFCFLKAVRIPTEEKALLLLKSEGP</sequence>
<comment type="subcellular location">
    <subcellularLocation>
        <location evidence="1">Membrane</location>
        <topology evidence="1">Multi-pass membrane protein</topology>
    </subcellularLocation>
</comment>
<keyword evidence="6" id="KW-0808">Transferase</keyword>
<gene>
    <name evidence="6" type="ORF">J2Z37_003785</name>
</gene>
<keyword evidence="6" id="KW-0489">Methyltransferase</keyword>
<dbReference type="InterPro" id="IPR052527">
    <property type="entry name" value="Metal_cation-efflux_comp"/>
</dbReference>
<feature type="transmembrane region" description="Helical" evidence="5">
    <location>
        <begin position="42"/>
        <end position="64"/>
    </location>
</feature>
<keyword evidence="7" id="KW-1185">Reference proteome</keyword>